<gene>
    <name evidence="2" type="ORF">KVT40_008349</name>
</gene>
<comment type="caution">
    <text evidence="2">The sequence shown here is derived from an EMBL/GenBank/DDBJ whole genome shotgun (WGS) entry which is preliminary data.</text>
</comment>
<dbReference type="AlphaFoldDB" id="A0A8K0KVH0"/>
<dbReference type="Proteomes" id="UP000809789">
    <property type="component" value="Unassembled WGS sequence"/>
</dbReference>
<evidence type="ECO:0008006" key="4">
    <source>
        <dbReference type="Google" id="ProtNLM"/>
    </source>
</evidence>
<sequence>MPKLATCNATLSLSPCLLSFANLTLSNHPFFSSPPSASYLYTSFRRLSIPLRQFSSKRRRCSCREWGSLW</sequence>
<protein>
    <recommendedName>
        <fullName evidence="4">Secreted protein</fullName>
    </recommendedName>
</protein>
<proteinExistence type="predicted"/>
<feature type="signal peptide" evidence="1">
    <location>
        <begin position="1"/>
        <end position="26"/>
    </location>
</feature>
<evidence type="ECO:0000313" key="2">
    <source>
        <dbReference type="EMBL" id="KAG8623373.1"/>
    </source>
</evidence>
<evidence type="ECO:0000256" key="1">
    <source>
        <dbReference type="SAM" id="SignalP"/>
    </source>
</evidence>
<dbReference type="EMBL" id="JAESVG020000010">
    <property type="protein sequence ID" value="KAG8623373.1"/>
    <property type="molecule type" value="Genomic_DNA"/>
</dbReference>
<accession>A0A8K0KVH0</accession>
<organism evidence="2 3">
    <name type="scientific">Elsinoe batatas</name>
    <dbReference type="NCBI Taxonomy" id="2601811"/>
    <lineage>
        <taxon>Eukaryota</taxon>
        <taxon>Fungi</taxon>
        <taxon>Dikarya</taxon>
        <taxon>Ascomycota</taxon>
        <taxon>Pezizomycotina</taxon>
        <taxon>Dothideomycetes</taxon>
        <taxon>Dothideomycetidae</taxon>
        <taxon>Myriangiales</taxon>
        <taxon>Elsinoaceae</taxon>
        <taxon>Elsinoe</taxon>
    </lineage>
</organism>
<dbReference type="OrthoDB" id="10280041at2759"/>
<feature type="chain" id="PRO_5035430164" description="Secreted protein" evidence="1">
    <location>
        <begin position="27"/>
        <end position="70"/>
    </location>
</feature>
<keyword evidence="1" id="KW-0732">Signal</keyword>
<keyword evidence="3" id="KW-1185">Reference proteome</keyword>
<reference evidence="2" key="1">
    <citation type="submission" date="2021-07" db="EMBL/GenBank/DDBJ databases">
        <title>Elsinoe batatas strain:CRI-CJ2 Genome sequencing and assembly.</title>
        <authorList>
            <person name="Huang L."/>
        </authorList>
    </citation>
    <scope>NUCLEOTIDE SEQUENCE</scope>
    <source>
        <strain evidence="2">CRI-CJ2</strain>
    </source>
</reference>
<name>A0A8K0KVH0_9PEZI</name>
<evidence type="ECO:0000313" key="3">
    <source>
        <dbReference type="Proteomes" id="UP000809789"/>
    </source>
</evidence>